<dbReference type="CTD" id="36342246"/>
<evidence type="ECO:0000256" key="1">
    <source>
        <dbReference type="SAM" id="MobiDB-lite"/>
    </source>
</evidence>
<dbReference type="AlphaFoldDB" id="W6UB83"/>
<dbReference type="RefSeq" id="XP_024349844.1">
    <property type="nucleotide sequence ID" value="XM_024495780.1"/>
</dbReference>
<feature type="region of interest" description="Disordered" evidence="1">
    <location>
        <begin position="50"/>
        <end position="72"/>
    </location>
</feature>
<dbReference type="GeneID" id="36342246"/>
<reference evidence="2 3" key="1">
    <citation type="journal article" date="2013" name="Nat. Genet.">
        <title>The genome of the hydatid tapeworm Echinococcus granulosus.</title>
        <authorList>
            <person name="Zheng H."/>
            <person name="Zhang W."/>
            <person name="Zhang L."/>
            <person name="Zhang Z."/>
            <person name="Li J."/>
            <person name="Lu G."/>
            <person name="Zhu Y."/>
            <person name="Wang Y."/>
            <person name="Huang Y."/>
            <person name="Liu J."/>
            <person name="Kang H."/>
            <person name="Chen J."/>
            <person name="Wang L."/>
            <person name="Chen A."/>
            <person name="Yu S."/>
            <person name="Gao Z."/>
            <person name="Jin L."/>
            <person name="Gu W."/>
            <person name="Wang Z."/>
            <person name="Zhao L."/>
            <person name="Shi B."/>
            <person name="Wen H."/>
            <person name="Lin R."/>
            <person name="Jones M.K."/>
            <person name="Brejova B."/>
            <person name="Vinar T."/>
            <person name="Zhao G."/>
            <person name="McManus D.P."/>
            <person name="Chen Z."/>
            <person name="Zhou Y."/>
            <person name="Wang S."/>
        </authorList>
    </citation>
    <scope>NUCLEOTIDE SEQUENCE [LARGE SCALE GENOMIC DNA]</scope>
</reference>
<dbReference type="Proteomes" id="UP000019149">
    <property type="component" value="Unassembled WGS sequence"/>
</dbReference>
<evidence type="ECO:0000313" key="2">
    <source>
        <dbReference type="EMBL" id="EUB58648.1"/>
    </source>
</evidence>
<protein>
    <submittedName>
        <fullName evidence="2">Uncharacterized protein</fullName>
    </submittedName>
</protein>
<organism evidence="2 3">
    <name type="scientific">Echinococcus granulosus</name>
    <name type="common">Hydatid tapeworm</name>
    <dbReference type="NCBI Taxonomy" id="6210"/>
    <lineage>
        <taxon>Eukaryota</taxon>
        <taxon>Metazoa</taxon>
        <taxon>Spiralia</taxon>
        <taxon>Lophotrochozoa</taxon>
        <taxon>Platyhelminthes</taxon>
        <taxon>Cestoda</taxon>
        <taxon>Eucestoda</taxon>
        <taxon>Cyclophyllidea</taxon>
        <taxon>Taeniidae</taxon>
        <taxon>Echinococcus</taxon>
        <taxon>Echinococcus granulosus group</taxon>
    </lineage>
</organism>
<name>W6UB83_ECHGR</name>
<proteinExistence type="predicted"/>
<comment type="caution">
    <text evidence="2">The sequence shown here is derived from an EMBL/GenBank/DDBJ whole genome shotgun (WGS) entry which is preliminary data.</text>
</comment>
<gene>
    <name evidence="2" type="ORF">EGR_06531</name>
</gene>
<accession>W6UB83</accession>
<dbReference type="EMBL" id="APAU02000058">
    <property type="protein sequence ID" value="EUB58648.1"/>
    <property type="molecule type" value="Genomic_DNA"/>
</dbReference>
<sequence>MALFDLPRVVCLAITAQKVSVHLHRDHCLTNKVGINSPWLLQRMQKWKDHSSHCRGSPSTTTRKRRQGTLTKDAQSSLSIFGVTISRNNTENYTTLAWQTFSGRLAVTVDWTHPDQ</sequence>
<dbReference type="KEGG" id="egl:EGR_06531"/>
<keyword evidence="3" id="KW-1185">Reference proteome</keyword>
<evidence type="ECO:0000313" key="3">
    <source>
        <dbReference type="Proteomes" id="UP000019149"/>
    </source>
</evidence>